<proteinExistence type="predicted"/>
<dbReference type="Gene3D" id="2.60.40.640">
    <property type="match status" value="1"/>
</dbReference>
<organism evidence="3 4">
    <name type="scientific">Tuber borchii</name>
    <name type="common">White truffle</name>
    <dbReference type="NCBI Taxonomy" id="42251"/>
    <lineage>
        <taxon>Eukaryota</taxon>
        <taxon>Fungi</taxon>
        <taxon>Dikarya</taxon>
        <taxon>Ascomycota</taxon>
        <taxon>Pezizomycotina</taxon>
        <taxon>Pezizomycetes</taxon>
        <taxon>Pezizales</taxon>
        <taxon>Tuberaceae</taxon>
        <taxon>Tuber</taxon>
    </lineage>
</organism>
<dbReference type="CDD" id="cd22952">
    <property type="entry name" value="ART10-like"/>
    <property type="match status" value="1"/>
</dbReference>
<reference evidence="3 4" key="1">
    <citation type="submission" date="2017-04" db="EMBL/GenBank/DDBJ databases">
        <title>Draft genome sequence of Tuber borchii Vittad., a whitish edible truffle.</title>
        <authorList>
            <consortium name="DOE Joint Genome Institute"/>
            <person name="Murat C."/>
            <person name="Kuo A."/>
            <person name="Barry K.W."/>
            <person name="Clum A."/>
            <person name="Dockter R.B."/>
            <person name="Fauchery L."/>
            <person name="Iotti M."/>
            <person name="Kohler A."/>
            <person name="Labutti K."/>
            <person name="Lindquist E.A."/>
            <person name="Lipzen A."/>
            <person name="Ohm R.A."/>
            <person name="Wang M."/>
            <person name="Grigoriev I.V."/>
            <person name="Zambonelli A."/>
            <person name="Martin F.M."/>
        </authorList>
    </citation>
    <scope>NUCLEOTIDE SEQUENCE [LARGE SCALE GENOMIC DNA]</scope>
    <source>
        <strain evidence="3 4">Tbo3840</strain>
    </source>
</reference>
<dbReference type="Proteomes" id="UP000244722">
    <property type="component" value="Unassembled WGS sequence"/>
</dbReference>
<evidence type="ECO:0000313" key="4">
    <source>
        <dbReference type="Proteomes" id="UP000244722"/>
    </source>
</evidence>
<sequence length="519" mass="57466">MSVRIELDNRGSLLTCLDYVTGRVVMNIANDETISAITVKMEGISRTRLTPPRIHDHESRDSKRAEVEIHRVLYLVETVFPSPEIRENTSTTNSGYTLKPGQYEYPFNIRIPINSQCMEGQGGGNLLQRLSFDKGTVDYVKDARRHFPGTLPPSLSGIPNDEAWVRYFLKVTVIRPKFYKINLRAFDPFVFLPIEPPRPPPTTNETYARRQHQFIYNAPPIVKKRGILGAFRQQEPVIYPSPRTVHFSIEARLPSPPIIVPNLQLPLRVILVKIEPYTTPVFIRSLQIHLFAFTEITAHDIRKTDKRIITCLSQTGLQSPIGYDSQPIGVEVEADKALWVNAALPDSVPPSFRTCNIWRTYHLEIMLGLSHGYVGPIELVPLTLPIQVYSVPPLPTKEHVPPLPPRTPTVQSLKVPPAPFGSSNSTKNSPVSSPISPSSPARPHSSSGGGGGWGGGDGGGGAWPGPRPSSVISVSPEDDIPPPTYEDTIAEDIGPVDGPRRRYEQEGAYYGALPDDVHS</sequence>
<dbReference type="InterPro" id="IPR011021">
    <property type="entry name" value="Arrestin-like_N"/>
</dbReference>
<dbReference type="GO" id="GO:0030674">
    <property type="term" value="F:protein-macromolecule adaptor activity"/>
    <property type="evidence" value="ECO:0007669"/>
    <property type="project" value="TreeGrafter"/>
</dbReference>
<dbReference type="AlphaFoldDB" id="A0A2T6ZF50"/>
<dbReference type="InterPro" id="IPR050357">
    <property type="entry name" value="Arrestin_domain-protein"/>
</dbReference>
<feature type="compositionally biased region" description="Low complexity" evidence="1">
    <location>
        <begin position="422"/>
        <end position="446"/>
    </location>
</feature>
<evidence type="ECO:0000259" key="2">
    <source>
        <dbReference type="Pfam" id="PF00339"/>
    </source>
</evidence>
<dbReference type="SUPFAM" id="SSF81296">
    <property type="entry name" value="E set domains"/>
    <property type="match status" value="1"/>
</dbReference>
<keyword evidence="4" id="KW-1185">Reference proteome</keyword>
<accession>A0A2T6ZF50</accession>
<dbReference type="STRING" id="42251.A0A2T6ZF50"/>
<dbReference type="GO" id="GO:0031625">
    <property type="term" value="F:ubiquitin protein ligase binding"/>
    <property type="evidence" value="ECO:0007669"/>
    <property type="project" value="TreeGrafter"/>
</dbReference>
<dbReference type="GO" id="GO:0070086">
    <property type="term" value="P:ubiquitin-dependent endocytosis"/>
    <property type="evidence" value="ECO:0007669"/>
    <property type="project" value="TreeGrafter"/>
</dbReference>
<dbReference type="InterPro" id="IPR014752">
    <property type="entry name" value="Arrestin-like_C"/>
</dbReference>
<dbReference type="OrthoDB" id="3365616at2759"/>
<dbReference type="EMBL" id="NESQ01000322">
    <property type="protein sequence ID" value="PUU74120.1"/>
    <property type="molecule type" value="Genomic_DNA"/>
</dbReference>
<name>A0A2T6ZF50_TUBBO</name>
<gene>
    <name evidence="3" type="ORF">B9Z19DRAFT_1133882</name>
</gene>
<feature type="domain" description="Arrestin-like N-terminal" evidence="2">
    <location>
        <begin position="3"/>
        <end position="117"/>
    </location>
</feature>
<dbReference type="PANTHER" id="PTHR11188:SF166">
    <property type="entry name" value="ARRESTIN (OR S-ANTIGEN), N-TERMINAL DOMAIN PROTEIN (AFU_ORTHOLOGUE AFUA_7G02050)"/>
    <property type="match status" value="1"/>
</dbReference>
<dbReference type="GO" id="GO:0005886">
    <property type="term" value="C:plasma membrane"/>
    <property type="evidence" value="ECO:0007669"/>
    <property type="project" value="TreeGrafter"/>
</dbReference>
<evidence type="ECO:0000313" key="3">
    <source>
        <dbReference type="EMBL" id="PUU74120.1"/>
    </source>
</evidence>
<evidence type="ECO:0000256" key="1">
    <source>
        <dbReference type="SAM" id="MobiDB-lite"/>
    </source>
</evidence>
<dbReference type="GO" id="GO:0005829">
    <property type="term" value="C:cytosol"/>
    <property type="evidence" value="ECO:0007669"/>
    <property type="project" value="TreeGrafter"/>
</dbReference>
<comment type="caution">
    <text evidence="3">The sequence shown here is derived from an EMBL/GenBank/DDBJ whole genome shotgun (WGS) entry which is preliminary data.</text>
</comment>
<dbReference type="InterPro" id="IPR014756">
    <property type="entry name" value="Ig_E-set"/>
</dbReference>
<feature type="region of interest" description="Disordered" evidence="1">
    <location>
        <begin position="399"/>
        <end position="501"/>
    </location>
</feature>
<dbReference type="PANTHER" id="PTHR11188">
    <property type="entry name" value="ARRESTIN DOMAIN CONTAINING PROTEIN"/>
    <property type="match status" value="1"/>
</dbReference>
<dbReference type="Pfam" id="PF00339">
    <property type="entry name" value="Arrestin_N"/>
    <property type="match status" value="1"/>
</dbReference>
<protein>
    <recommendedName>
        <fullName evidence="2">Arrestin-like N-terminal domain-containing protein</fullName>
    </recommendedName>
</protein>
<feature type="compositionally biased region" description="Gly residues" evidence="1">
    <location>
        <begin position="447"/>
        <end position="463"/>
    </location>
</feature>